<feature type="compositionally biased region" description="Acidic residues" evidence="6">
    <location>
        <begin position="281"/>
        <end position="291"/>
    </location>
</feature>
<evidence type="ECO:0000313" key="10">
    <source>
        <dbReference type="Proteomes" id="UP000470082"/>
    </source>
</evidence>
<protein>
    <submittedName>
        <fullName evidence="9">FtsQ-type POTRA domain-containing protein</fullName>
    </submittedName>
</protein>
<dbReference type="Gene3D" id="3.40.50.10960">
    <property type="match status" value="1"/>
</dbReference>
<dbReference type="EMBL" id="VUMM01000030">
    <property type="protein sequence ID" value="MSS02383.1"/>
    <property type="molecule type" value="Genomic_DNA"/>
</dbReference>
<evidence type="ECO:0000313" key="9">
    <source>
        <dbReference type="EMBL" id="MSS02383.1"/>
    </source>
</evidence>
<dbReference type="InterPro" id="IPR013685">
    <property type="entry name" value="POTRA_FtsQ_type"/>
</dbReference>
<keyword evidence="5" id="KW-0131">Cell cycle</keyword>
<dbReference type="PANTHER" id="PTHR37820:SF1">
    <property type="entry name" value="CELL DIVISION PROTEIN FTSQ"/>
    <property type="match status" value="1"/>
</dbReference>
<evidence type="ECO:0000256" key="5">
    <source>
        <dbReference type="ARBA" id="ARBA00023306"/>
    </source>
</evidence>
<evidence type="ECO:0000256" key="1">
    <source>
        <dbReference type="ARBA" id="ARBA00022475"/>
    </source>
</evidence>
<dbReference type="Proteomes" id="UP000470082">
    <property type="component" value="Unassembled WGS sequence"/>
</dbReference>
<gene>
    <name evidence="9" type="ORF">FYJ50_09835</name>
</gene>
<evidence type="ECO:0000256" key="4">
    <source>
        <dbReference type="ARBA" id="ARBA00022989"/>
    </source>
</evidence>
<evidence type="ECO:0000256" key="3">
    <source>
        <dbReference type="ARBA" id="ARBA00022692"/>
    </source>
</evidence>
<dbReference type="GO" id="GO:0005886">
    <property type="term" value="C:plasma membrane"/>
    <property type="evidence" value="ECO:0007669"/>
    <property type="project" value="TreeGrafter"/>
</dbReference>
<dbReference type="AlphaFoldDB" id="A0A7X2N4P8"/>
<keyword evidence="1" id="KW-1003">Cell membrane</keyword>
<evidence type="ECO:0000259" key="8">
    <source>
        <dbReference type="Pfam" id="PF08478"/>
    </source>
</evidence>
<keyword evidence="3 7" id="KW-0812">Transmembrane</keyword>
<dbReference type="GO" id="GO:0051301">
    <property type="term" value="P:cell division"/>
    <property type="evidence" value="ECO:0007669"/>
    <property type="project" value="UniProtKB-KW"/>
</dbReference>
<feature type="domain" description="POTRA" evidence="8">
    <location>
        <begin position="47"/>
        <end position="105"/>
    </location>
</feature>
<dbReference type="InterPro" id="IPR050487">
    <property type="entry name" value="FtsQ_DivIB"/>
</dbReference>
<keyword evidence="2" id="KW-0132">Cell division</keyword>
<dbReference type="Pfam" id="PF08478">
    <property type="entry name" value="POTRA_1"/>
    <property type="match status" value="1"/>
</dbReference>
<keyword evidence="10" id="KW-1185">Reference proteome</keyword>
<organism evidence="9 10">
    <name type="scientific">Floccifex porci</name>
    <dbReference type="NCBI Taxonomy" id="2606629"/>
    <lineage>
        <taxon>Bacteria</taxon>
        <taxon>Bacillati</taxon>
        <taxon>Bacillota</taxon>
        <taxon>Erysipelotrichia</taxon>
        <taxon>Erysipelotrichales</taxon>
        <taxon>Erysipelotrichaceae</taxon>
        <taxon>Floccifex</taxon>
    </lineage>
</organism>
<evidence type="ECO:0000256" key="2">
    <source>
        <dbReference type="ARBA" id="ARBA00022618"/>
    </source>
</evidence>
<keyword evidence="7" id="KW-0472">Membrane</keyword>
<sequence length="349" mass="40495">MLIVNKPKRGSFSLRTINIICIVIFVLSSFLLYCISDDSKVRVLSSEGNYFYTDQQIYDQAHISLNTRMWLFPEALMEKQISNLNLIEDVEVKKSENRLVIQIKEKMPIGYYIEDSKYYVLTIDNEPVEIDSEYKSNLIHLPFISELSKSQRKEMCNELKKDEKNITHDLIEKISQIVPFQSSYDDNMIRLIMRDGNSVYTSMDSLKMLSKYSLVLTQLKGNSACLLLDAAHNAIDKIDCSDITTNRKELVEKINACVQDGGHWDEEENECSYQDEKENETGIDEDSESEEVPDSSFAYLDSIADWTYDENSGWYISPSTGYYKSPYTNEYYMWDNQSISFVLLEKDPQ</sequence>
<comment type="caution">
    <text evidence="9">The sequence shown here is derived from an EMBL/GenBank/DDBJ whole genome shotgun (WGS) entry which is preliminary data.</text>
</comment>
<feature type="region of interest" description="Disordered" evidence="6">
    <location>
        <begin position="266"/>
        <end position="291"/>
    </location>
</feature>
<evidence type="ECO:0000256" key="7">
    <source>
        <dbReference type="SAM" id="Phobius"/>
    </source>
</evidence>
<proteinExistence type="predicted"/>
<name>A0A7X2N4P8_9FIRM</name>
<keyword evidence="4 7" id="KW-1133">Transmembrane helix</keyword>
<accession>A0A7X2N4P8</accession>
<reference evidence="9 10" key="1">
    <citation type="submission" date="2019-08" db="EMBL/GenBank/DDBJ databases">
        <title>In-depth cultivation of the pig gut microbiome towards novel bacterial diversity and tailored functional studies.</title>
        <authorList>
            <person name="Wylensek D."/>
            <person name="Hitch T.C.A."/>
            <person name="Clavel T."/>
        </authorList>
    </citation>
    <scope>NUCLEOTIDE SEQUENCE [LARGE SCALE GENOMIC DNA]</scope>
    <source>
        <strain evidence="9 10">LKV-178-WT-2G</strain>
    </source>
</reference>
<feature type="transmembrane region" description="Helical" evidence="7">
    <location>
        <begin position="12"/>
        <end position="33"/>
    </location>
</feature>
<dbReference type="PANTHER" id="PTHR37820">
    <property type="entry name" value="CELL DIVISION PROTEIN DIVIB"/>
    <property type="match status" value="1"/>
</dbReference>
<evidence type="ECO:0000256" key="6">
    <source>
        <dbReference type="SAM" id="MobiDB-lite"/>
    </source>
</evidence>